<organism evidence="2 3">
    <name type="scientific">Vanrija pseudolonga</name>
    <dbReference type="NCBI Taxonomy" id="143232"/>
    <lineage>
        <taxon>Eukaryota</taxon>
        <taxon>Fungi</taxon>
        <taxon>Dikarya</taxon>
        <taxon>Basidiomycota</taxon>
        <taxon>Agaricomycotina</taxon>
        <taxon>Tremellomycetes</taxon>
        <taxon>Trichosporonales</taxon>
        <taxon>Trichosporonaceae</taxon>
        <taxon>Vanrija</taxon>
    </lineage>
</organism>
<dbReference type="AlphaFoldDB" id="A0AAF0Y2Q6"/>
<sequence length="320" mass="33671">MSGTLTIATLTPPPGPTGLSADTYSGLQPQLHSQCCATYSGQYNNLTLDQFNATAPPGLVLAPNISSAVIGRCHLDLVGPGRGNYMSYKTCLHPGSKAPADVVMWYAEVMNADDGTVWYLPDADGWKMVTLVTGRGTIAAPTDTNSYSVQVGDKFRAEYADFYSGLYFNQMSSCCDRLNGTLKFTSVEAYNLTAPIGLDLPTDLSSSNVGHCRIPSVRGDQLASCLDEVHTVPMWFIATQTDAWGTIWVWIKPGLTVTSTPWLDPTGPVSITGGGIIATLTPTAATTPTAPATRSAAGSSHAKLGLISLIGIAAAAVVLF</sequence>
<dbReference type="RefSeq" id="XP_062624349.1">
    <property type="nucleotide sequence ID" value="XM_062768365.1"/>
</dbReference>
<name>A0AAF0Y2Q6_9TREE</name>
<evidence type="ECO:0000313" key="2">
    <source>
        <dbReference type="EMBL" id="WOO78317.1"/>
    </source>
</evidence>
<keyword evidence="3" id="KW-1185">Reference proteome</keyword>
<dbReference type="Proteomes" id="UP000827549">
    <property type="component" value="Chromosome 2"/>
</dbReference>
<feature type="region of interest" description="Disordered" evidence="1">
    <location>
        <begin position="1"/>
        <end position="22"/>
    </location>
</feature>
<dbReference type="EMBL" id="CP086715">
    <property type="protein sequence ID" value="WOO78317.1"/>
    <property type="molecule type" value="Genomic_DNA"/>
</dbReference>
<evidence type="ECO:0000313" key="3">
    <source>
        <dbReference type="Proteomes" id="UP000827549"/>
    </source>
</evidence>
<gene>
    <name evidence="2" type="ORF">LOC62_02G001864</name>
</gene>
<reference evidence="2" key="1">
    <citation type="submission" date="2023-10" db="EMBL/GenBank/DDBJ databases">
        <authorList>
            <person name="Noh H."/>
        </authorList>
    </citation>
    <scope>NUCLEOTIDE SEQUENCE</scope>
    <source>
        <strain evidence="2">DUCC4014</strain>
    </source>
</reference>
<proteinExistence type="predicted"/>
<accession>A0AAF0Y2Q6</accession>
<feature type="compositionally biased region" description="Low complexity" evidence="1">
    <location>
        <begin position="1"/>
        <end position="10"/>
    </location>
</feature>
<evidence type="ECO:0000256" key="1">
    <source>
        <dbReference type="SAM" id="MobiDB-lite"/>
    </source>
</evidence>
<protein>
    <submittedName>
        <fullName evidence="2">Uncharacterized protein</fullName>
    </submittedName>
</protein>
<dbReference type="GeneID" id="87805117"/>